<dbReference type="AlphaFoldDB" id="A0A0L0F8N1"/>
<dbReference type="EMBL" id="KQ246120">
    <property type="protein sequence ID" value="KNC73074.1"/>
    <property type="molecule type" value="Genomic_DNA"/>
</dbReference>
<proteinExistence type="predicted"/>
<dbReference type="GeneID" id="25914871"/>
<gene>
    <name evidence="1" type="ORF">SARC_14367</name>
</gene>
<organism evidence="1 2">
    <name type="scientific">Sphaeroforma arctica JP610</name>
    <dbReference type="NCBI Taxonomy" id="667725"/>
    <lineage>
        <taxon>Eukaryota</taxon>
        <taxon>Ichthyosporea</taxon>
        <taxon>Ichthyophonida</taxon>
        <taxon>Sphaeroforma</taxon>
    </lineage>
</organism>
<evidence type="ECO:0000313" key="2">
    <source>
        <dbReference type="Proteomes" id="UP000054560"/>
    </source>
</evidence>
<accession>A0A0L0F8N1</accession>
<name>A0A0L0F8N1_9EUKA</name>
<reference evidence="1 2" key="1">
    <citation type="submission" date="2011-02" db="EMBL/GenBank/DDBJ databases">
        <title>The Genome Sequence of Sphaeroforma arctica JP610.</title>
        <authorList>
            <consortium name="The Broad Institute Genome Sequencing Platform"/>
            <person name="Russ C."/>
            <person name="Cuomo C."/>
            <person name="Young S.K."/>
            <person name="Zeng Q."/>
            <person name="Gargeya S."/>
            <person name="Alvarado L."/>
            <person name="Berlin A."/>
            <person name="Chapman S.B."/>
            <person name="Chen Z."/>
            <person name="Freedman E."/>
            <person name="Gellesch M."/>
            <person name="Goldberg J."/>
            <person name="Griggs A."/>
            <person name="Gujja S."/>
            <person name="Heilman E."/>
            <person name="Heiman D."/>
            <person name="Howarth C."/>
            <person name="Mehta T."/>
            <person name="Neiman D."/>
            <person name="Pearson M."/>
            <person name="Roberts A."/>
            <person name="Saif S."/>
            <person name="Shea T."/>
            <person name="Shenoy N."/>
            <person name="Sisk P."/>
            <person name="Stolte C."/>
            <person name="Sykes S."/>
            <person name="White J."/>
            <person name="Yandava C."/>
            <person name="Burger G."/>
            <person name="Gray M.W."/>
            <person name="Holland P.W.H."/>
            <person name="King N."/>
            <person name="Lang F.B.F."/>
            <person name="Roger A.J."/>
            <person name="Ruiz-Trillo I."/>
            <person name="Haas B."/>
            <person name="Nusbaum C."/>
            <person name="Birren B."/>
        </authorList>
    </citation>
    <scope>NUCLEOTIDE SEQUENCE [LARGE SCALE GENOMIC DNA]</scope>
    <source>
        <strain evidence="1 2">JP610</strain>
    </source>
</reference>
<dbReference type="RefSeq" id="XP_014146976.1">
    <property type="nucleotide sequence ID" value="XM_014291501.1"/>
</dbReference>
<evidence type="ECO:0000313" key="1">
    <source>
        <dbReference type="EMBL" id="KNC73074.1"/>
    </source>
</evidence>
<keyword evidence="2" id="KW-1185">Reference proteome</keyword>
<protein>
    <submittedName>
        <fullName evidence="1">Uncharacterized protein</fullName>
    </submittedName>
</protein>
<sequence>MLMGTGGLATAGKALQSLKWMVVNQTMEQRNGWDVLGDMLGTAYDNAEQQIADEQATATDNGTTTVGRRGLLEDVADALGSCASLSLNTISSEEMVSSYWSVYEMADKFLWGVWDGMSLTSQSQHSVGLSLGKILGESAGAVNLTTAVPTMLRAKYFVPGLADGMAATNNTFNDVAR</sequence>
<dbReference type="Proteomes" id="UP000054560">
    <property type="component" value="Unassembled WGS sequence"/>
</dbReference>